<protein>
    <submittedName>
        <fullName evidence="2">Uncharacterized protein</fullName>
    </submittedName>
</protein>
<dbReference type="EMBL" id="CP016170">
    <property type="protein sequence ID" value="ANN66311.1"/>
    <property type="molecule type" value="Genomic_DNA"/>
</dbReference>
<evidence type="ECO:0000313" key="1">
    <source>
        <dbReference type="EMBL" id="ANN66311.1"/>
    </source>
</evidence>
<dbReference type="AlphaFoldDB" id="A0A193FGJ7"/>
<dbReference type="RefSeq" id="WP_066346976.1">
    <property type="nucleotide sequence ID" value="NZ_CBCSFJ010000005.1"/>
</dbReference>
<dbReference type="EMBL" id="CP016171">
    <property type="protein sequence ID" value="ANN71391.1"/>
    <property type="molecule type" value="Genomic_DNA"/>
</dbReference>
<sequence length="130" mass="13180">MDIRTFAQTSMPIGVGHAAVALYDLATGAGDNSAGRCATGDGTAEVFANYQAAEPAGSDGGAVAFVEDAANRIIEGGKVVADKFFLDGIAKMAEASVHVSRLAMSPMLPGGPEQAAKELVATVWPGARRA</sequence>
<proteinExistence type="predicted"/>
<reference evidence="3 4" key="1">
    <citation type="submission" date="2016-06" db="EMBL/GenBank/DDBJ databases">
        <title>Complete genome sequences of Bordetella bronchialis and Bordetella flabilis.</title>
        <authorList>
            <person name="LiPuma J.J."/>
            <person name="Spilker T."/>
        </authorList>
    </citation>
    <scope>NUCLEOTIDE SEQUENCE [LARGE SCALE GENOMIC DNA]</scope>
    <source>
        <strain evidence="2 4">AU17976</strain>
        <strain evidence="1 3">AU3182</strain>
    </source>
</reference>
<accession>A0A193FGJ7</accession>
<evidence type="ECO:0000313" key="2">
    <source>
        <dbReference type="EMBL" id="ANN71391.1"/>
    </source>
</evidence>
<dbReference type="KEGG" id="bbro:BAU06_08430"/>
<name>A0A193FGJ7_9BORD</name>
<organism evidence="2 4">
    <name type="scientific">Bordetella bronchialis</name>
    <dbReference type="NCBI Taxonomy" id="463025"/>
    <lineage>
        <taxon>Bacteria</taxon>
        <taxon>Pseudomonadati</taxon>
        <taxon>Pseudomonadota</taxon>
        <taxon>Betaproteobacteria</taxon>
        <taxon>Burkholderiales</taxon>
        <taxon>Alcaligenaceae</taxon>
        <taxon>Bordetella</taxon>
    </lineage>
</organism>
<dbReference type="Proteomes" id="UP000091897">
    <property type="component" value="Chromosome"/>
</dbReference>
<evidence type="ECO:0000313" key="4">
    <source>
        <dbReference type="Proteomes" id="UP000092213"/>
    </source>
</evidence>
<dbReference type="Proteomes" id="UP000092213">
    <property type="component" value="Chromosome"/>
</dbReference>
<evidence type="ECO:0000313" key="3">
    <source>
        <dbReference type="Proteomes" id="UP000091897"/>
    </source>
</evidence>
<keyword evidence="3" id="KW-1185">Reference proteome</keyword>
<gene>
    <name evidence="1" type="ORF">BAU06_08430</name>
    <name evidence="2" type="ORF">BAU08_08655</name>
</gene>